<dbReference type="EMBL" id="JAOWLA010000025">
    <property type="protein sequence ID" value="MCV2866706.1"/>
    <property type="molecule type" value="Genomic_DNA"/>
</dbReference>
<dbReference type="InterPro" id="IPR012337">
    <property type="entry name" value="RNaseH-like_sf"/>
</dbReference>
<feature type="domain" description="Integrase catalytic" evidence="1">
    <location>
        <begin position="1"/>
        <end position="83"/>
    </location>
</feature>
<evidence type="ECO:0000313" key="2">
    <source>
        <dbReference type="EMBL" id="MCV2866706.1"/>
    </source>
</evidence>
<keyword evidence="3" id="KW-1185">Reference proteome</keyword>
<comment type="caution">
    <text evidence="2">The sequence shown here is derived from an EMBL/GenBank/DDBJ whole genome shotgun (WGS) entry which is preliminary data.</text>
</comment>
<evidence type="ECO:0000259" key="1">
    <source>
        <dbReference type="PROSITE" id="PS50994"/>
    </source>
</evidence>
<proteinExistence type="predicted"/>
<sequence>MDCHTRELLGWHLSRSGKASTAVSALEHALIARLGPLGNVDQPFLPRRDNGLVFTSRAYTAMIRRYGLKQEFITPRCPRARTG</sequence>
<reference evidence="2 3" key="1">
    <citation type="submission" date="2022-10" db="EMBL/GenBank/DDBJ databases">
        <title>Defluviimonas sp. nov., isolated from ocean surface water.</title>
        <authorList>
            <person name="He W."/>
            <person name="Wang L."/>
            <person name="Zhang D.-F."/>
        </authorList>
    </citation>
    <scope>NUCLEOTIDE SEQUENCE [LARGE SCALE GENOMIC DNA]</scope>
    <source>
        <strain evidence="2 3">WL0075</strain>
    </source>
</reference>
<dbReference type="PROSITE" id="PS50994">
    <property type="entry name" value="INTEGRASE"/>
    <property type="match status" value="1"/>
</dbReference>
<name>A0ABT2Z6G1_9RHOB</name>
<dbReference type="InterPro" id="IPR036397">
    <property type="entry name" value="RNaseH_sf"/>
</dbReference>
<dbReference type="SUPFAM" id="SSF53098">
    <property type="entry name" value="Ribonuclease H-like"/>
    <property type="match status" value="1"/>
</dbReference>
<organism evidence="2 3">
    <name type="scientific">Albidovulum sediminicola</name>
    <dbReference type="NCBI Taxonomy" id="2984331"/>
    <lineage>
        <taxon>Bacteria</taxon>
        <taxon>Pseudomonadati</taxon>
        <taxon>Pseudomonadota</taxon>
        <taxon>Alphaproteobacteria</taxon>
        <taxon>Rhodobacterales</taxon>
        <taxon>Paracoccaceae</taxon>
        <taxon>Albidovulum</taxon>
    </lineage>
</organism>
<evidence type="ECO:0000313" key="3">
    <source>
        <dbReference type="Proteomes" id="UP001652503"/>
    </source>
</evidence>
<dbReference type="InterPro" id="IPR001584">
    <property type="entry name" value="Integrase_cat-core"/>
</dbReference>
<protein>
    <submittedName>
        <fullName evidence="2">DDE-type integrase/transposase/recombinase</fullName>
    </submittedName>
</protein>
<dbReference type="Pfam" id="PF00665">
    <property type="entry name" value="rve"/>
    <property type="match status" value="1"/>
</dbReference>
<dbReference type="Gene3D" id="3.30.420.10">
    <property type="entry name" value="Ribonuclease H-like superfamily/Ribonuclease H"/>
    <property type="match status" value="1"/>
</dbReference>
<accession>A0ABT2Z6G1</accession>
<gene>
    <name evidence="2" type="ORF">OE647_18510</name>
</gene>
<dbReference type="RefSeq" id="WP_263723242.1">
    <property type="nucleotide sequence ID" value="NZ_JAOWLA010000025.1"/>
</dbReference>
<dbReference type="Proteomes" id="UP001652503">
    <property type="component" value="Unassembled WGS sequence"/>
</dbReference>